<dbReference type="EMBL" id="JBHUCM010000084">
    <property type="protein sequence ID" value="MFD1547833.1"/>
    <property type="molecule type" value="Genomic_DNA"/>
</dbReference>
<feature type="domain" description="Rieske" evidence="2">
    <location>
        <begin position="9"/>
        <end position="104"/>
    </location>
</feature>
<organism evidence="3 4">
    <name type="scientific">Nonomuraea guangzhouensis</name>
    <dbReference type="NCBI Taxonomy" id="1291555"/>
    <lineage>
        <taxon>Bacteria</taxon>
        <taxon>Bacillati</taxon>
        <taxon>Actinomycetota</taxon>
        <taxon>Actinomycetes</taxon>
        <taxon>Streptosporangiales</taxon>
        <taxon>Streptosporangiaceae</taxon>
        <taxon>Nonomuraea</taxon>
    </lineage>
</organism>
<evidence type="ECO:0000313" key="3">
    <source>
        <dbReference type="EMBL" id="MFD1547833.1"/>
    </source>
</evidence>
<sequence length="119" mass="13218">MHPEELSWTGVCTLDELWEGDIAEVTVGEEPVLLAHLPGGELRAYQGMCPHSEFPLAEGELDGEVLTCSGHGWEFDLTTGRGNNPDTCRLYTFPVRLDGERIYVAVPADGRRHHNRCRG</sequence>
<keyword evidence="4" id="KW-1185">Reference proteome</keyword>
<evidence type="ECO:0000259" key="2">
    <source>
        <dbReference type="PROSITE" id="PS51296"/>
    </source>
</evidence>
<dbReference type="CDD" id="cd03474">
    <property type="entry name" value="Rieske_T4moC"/>
    <property type="match status" value="1"/>
</dbReference>
<dbReference type="InterPro" id="IPR017941">
    <property type="entry name" value="Rieske_2Fe-2S"/>
</dbReference>
<accession>A0ABW4GZ79</accession>
<reference evidence="4" key="1">
    <citation type="journal article" date="2019" name="Int. J. Syst. Evol. Microbiol.">
        <title>The Global Catalogue of Microorganisms (GCM) 10K type strain sequencing project: providing services to taxonomists for standard genome sequencing and annotation.</title>
        <authorList>
            <consortium name="The Broad Institute Genomics Platform"/>
            <consortium name="The Broad Institute Genome Sequencing Center for Infectious Disease"/>
            <person name="Wu L."/>
            <person name="Ma J."/>
        </authorList>
    </citation>
    <scope>NUCLEOTIDE SEQUENCE [LARGE SCALE GENOMIC DNA]</scope>
    <source>
        <strain evidence="4">CGMCC 1.15399</strain>
    </source>
</reference>
<dbReference type="Proteomes" id="UP001597097">
    <property type="component" value="Unassembled WGS sequence"/>
</dbReference>
<name>A0ABW4GZ79_9ACTN</name>
<dbReference type="PANTHER" id="PTHR21496">
    <property type="entry name" value="FERREDOXIN-RELATED"/>
    <property type="match status" value="1"/>
</dbReference>
<evidence type="ECO:0000313" key="4">
    <source>
        <dbReference type="Proteomes" id="UP001597097"/>
    </source>
</evidence>
<dbReference type="Pfam" id="PF00355">
    <property type="entry name" value="Rieske"/>
    <property type="match status" value="1"/>
</dbReference>
<gene>
    <name evidence="3" type="ORF">ACFSJ0_63150</name>
</gene>
<protein>
    <submittedName>
        <fullName evidence="3">Rieske 2Fe-2S domain-containing protein</fullName>
    </submittedName>
</protein>
<dbReference type="PROSITE" id="PS51296">
    <property type="entry name" value="RIESKE"/>
    <property type="match status" value="1"/>
</dbReference>
<proteinExistence type="predicted"/>
<comment type="cofactor">
    <cofactor evidence="1">
        <name>[2Fe-2S] cluster</name>
        <dbReference type="ChEBI" id="CHEBI:190135"/>
    </cofactor>
</comment>
<evidence type="ECO:0000256" key="1">
    <source>
        <dbReference type="ARBA" id="ARBA00034078"/>
    </source>
</evidence>
<dbReference type="PANTHER" id="PTHR21496:SF0">
    <property type="entry name" value="RIESKE DOMAIN-CONTAINING PROTEIN"/>
    <property type="match status" value="1"/>
</dbReference>
<comment type="caution">
    <text evidence="3">The sequence shown here is derived from an EMBL/GenBank/DDBJ whole genome shotgun (WGS) entry which is preliminary data.</text>
</comment>
<dbReference type="RefSeq" id="WP_219536332.1">
    <property type="nucleotide sequence ID" value="NZ_JAHKRM010000029.1"/>
</dbReference>